<dbReference type="InterPro" id="IPR052897">
    <property type="entry name" value="Sec-Metab_Biosynth_Hydrolase"/>
</dbReference>
<gene>
    <name evidence="2" type="ORF">H2200_013183</name>
</gene>
<accession>A0AA39CBH9</accession>
<reference evidence="2" key="1">
    <citation type="submission" date="2022-10" db="EMBL/GenBank/DDBJ databases">
        <title>Culturing micro-colonial fungi from biological soil crusts in the Mojave desert and describing Neophaeococcomyces mojavensis, and introducing the new genera and species Taxawa tesnikishii.</title>
        <authorList>
            <person name="Kurbessoian T."/>
            <person name="Stajich J.E."/>
        </authorList>
    </citation>
    <scope>NUCLEOTIDE SEQUENCE</scope>
    <source>
        <strain evidence="2">TK_41</strain>
    </source>
</reference>
<feature type="domain" description="AB hydrolase-1" evidence="1">
    <location>
        <begin position="13"/>
        <end position="256"/>
    </location>
</feature>
<dbReference type="PANTHER" id="PTHR37017">
    <property type="entry name" value="AB HYDROLASE-1 DOMAIN-CONTAINING PROTEIN-RELATED"/>
    <property type="match status" value="1"/>
</dbReference>
<dbReference type="PANTHER" id="PTHR37017:SF13">
    <property type="entry name" value="AB HYDROLASE-1 DOMAIN-CONTAINING PROTEIN"/>
    <property type="match status" value="1"/>
</dbReference>
<name>A0AA39CBH9_9EURO</name>
<dbReference type="InterPro" id="IPR000073">
    <property type="entry name" value="AB_hydrolase_1"/>
</dbReference>
<proteinExistence type="predicted"/>
<sequence>MVHELPSPPKPTVVVIPGAACPSAHFYQPLCDVLSNTYNYTASTDDLPSASRAPPQTPGTLEDDVGVFHAKIAALVENGEDVVVVVHSYGGMVATDAVQGLARSERQSRGLKGGVVRIVYLTCIVAGVGETAGEVCERGGLKFKMESVGENGEYLTQMPGPISAQKVFSDLPLEEALLWQSRQSLQSAICYTGKCVYDAYRHIPITYIICTQDEVLTPEFQEGRVEFLRKEAKELDVVRMETGHCPNISALEETARVIVGAIEKGISKRTTEV</sequence>
<evidence type="ECO:0000313" key="2">
    <source>
        <dbReference type="EMBL" id="KAJ9602328.1"/>
    </source>
</evidence>
<keyword evidence="3" id="KW-1185">Reference proteome</keyword>
<dbReference type="Gene3D" id="3.40.50.1820">
    <property type="entry name" value="alpha/beta hydrolase"/>
    <property type="match status" value="1"/>
</dbReference>
<dbReference type="EMBL" id="JAPDRK010000027">
    <property type="protein sequence ID" value="KAJ9602328.1"/>
    <property type="molecule type" value="Genomic_DNA"/>
</dbReference>
<dbReference type="Proteomes" id="UP001172673">
    <property type="component" value="Unassembled WGS sequence"/>
</dbReference>
<organism evidence="2 3">
    <name type="scientific">Cladophialophora chaetospira</name>
    <dbReference type="NCBI Taxonomy" id="386627"/>
    <lineage>
        <taxon>Eukaryota</taxon>
        <taxon>Fungi</taxon>
        <taxon>Dikarya</taxon>
        <taxon>Ascomycota</taxon>
        <taxon>Pezizomycotina</taxon>
        <taxon>Eurotiomycetes</taxon>
        <taxon>Chaetothyriomycetidae</taxon>
        <taxon>Chaetothyriales</taxon>
        <taxon>Herpotrichiellaceae</taxon>
        <taxon>Cladophialophora</taxon>
    </lineage>
</organism>
<dbReference type="SUPFAM" id="SSF53474">
    <property type="entry name" value="alpha/beta-Hydrolases"/>
    <property type="match status" value="1"/>
</dbReference>
<dbReference type="InterPro" id="IPR029058">
    <property type="entry name" value="AB_hydrolase_fold"/>
</dbReference>
<dbReference type="Pfam" id="PF12697">
    <property type="entry name" value="Abhydrolase_6"/>
    <property type="match status" value="1"/>
</dbReference>
<evidence type="ECO:0000313" key="3">
    <source>
        <dbReference type="Proteomes" id="UP001172673"/>
    </source>
</evidence>
<comment type="caution">
    <text evidence="2">The sequence shown here is derived from an EMBL/GenBank/DDBJ whole genome shotgun (WGS) entry which is preliminary data.</text>
</comment>
<evidence type="ECO:0000259" key="1">
    <source>
        <dbReference type="Pfam" id="PF12697"/>
    </source>
</evidence>
<protein>
    <recommendedName>
        <fullName evidence="1">AB hydrolase-1 domain-containing protein</fullName>
    </recommendedName>
</protein>
<dbReference type="AlphaFoldDB" id="A0AA39CBH9"/>